<dbReference type="InterPro" id="IPR050256">
    <property type="entry name" value="Glycosyltransferase_2"/>
</dbReference>
<dbReference type="EMBL" id="MHKB01000009">
    <property type="protein sequence ID" value="OGY79228.1"/>
    <property type="molecule type" value="Genomic_DNA"/>
</dbReference>
<keyword evidence="1" id="KW-0812">Transmembrane</keyword>
<accession>A0A1G2AQN8</accession>
<dbReference type="CDD" id="cd04179">
    <property type="entry name" value="DPM_DPG-synthase_like"/>
    <property type="match status" value="1"/>
</dbReference>
<dbReference type="STRING" id="1798540.A3B74_00020"/>
<evidence type="ECO:0000259" key="2">
    <source>
        <dbReference type="Pfam" id="PF00535"/>
    </source>
</evidence>
<feature type="transmembrane region" description="Helical" evidence="1">
    <location>
        <begin position="234"/>
        <end position="260"/>
    </location>
</feature>
<proteinExistence type="predicted"/>
<dbReference type="AlphaFoldDB" id="A0A1G2AQN8"/>
<comment type="caution">
    <text evidence="3">The sequence shown here is derived from an EMBL/GenBank/DDBJ whole genome shotgun (WGS) entry which is preliminary data.</text>
</comment>
<keyword evidence="1" id="KW-1133">Transmembrane helix</keyword>
<dbReference type="InterPro" id="IPR029044">
    <property type="entry name" value="Nucleotide-diphossugar_trans"/>
</dbReference>
<sequence>MKLVVIIPAYNEEATIADVITEVPRKIDGISVVEVLVLDDGSQDTTPLVSRKSGADYVISHKKNKGLAQTFRDAIDAALLHGADIIVNTDADNHYDQSKIPMLIQPILESRADVVIGSRKVSELSDMRWVNKYGNIIGSFLTAKIAGLPSFDVSTGFRAYTKDAALRLFVYSNHTYTHTTLLSAHDQRLIITEVPLKARKVTRPSRLIPSVPHFIWHAGTVIVRNIVLFRPLRFFGFLGAAIFVFGFFFVARFLYFYFFANGSGHIQSLVLAGVLMIIGFQTIVMGLLGSSIGWSRRVMEEILYRIRKDELEKKFPKQE</sequence>
<feature type="domain" description="Glycosyltransferase 2-like" evidence="2">
    <location>
        <begin position="5"/>
        <end position="165"/>
    </location>
</feature>
<dbReference type="PANTHER" id="PTHR48090:SF7">
    <property type="entry name" value="RFBJ PROTEIN"/>
    <property type="match status" value="1"/>
</dbReference>
<feature type="transmembrane region" description="Helical" evidence="1">
    <location>
        <begin position="266"/>
        <end position="289"/>
    </location>
</feature>
<dbReference type="Gene3D" id="3.90.550.10">
    <property type="entry name" value="Spore Coat Polysaccharide Biosynthesis Protein SpsA, Chain A"/>
    <property type="match status" value="1"/>
</dbReference>
<evidence type="ECO:0000256" key="1">
    <source>
        <dbReference type="SAM" id="Phobius"/>
    </source>
</evidence>
<evidence type="ECO:0000313" key="3">
    <source>
        <dbReference type="EMBL" id="OGY79228.1"/>
    </source>
</evidence>
<dbReference type="PANTHER" id="PTHR48090">
    <property type="entry name" value="UNDECAPRENYL-PHOSPHATE 4-DEOXY-4-FORMAMIDO-L-ARABINOSE TRANSFERASE-RELATED"/>
    <property type="match status" value="1"/>
</dbReference>
<keyword evidence="1" id="KW-0472">Membrane</keyword>
<dbReference type="Proteomes" id="UP000177165">
    <property type="component" value="Unassembled WGS sequence"/>
</dbReference>
<organism evidence="3 4">
    <name type="scientific">Candidatus Kerfeldbacteria bacterium RIFCSPHIGHO2_02_FULL_42_14</name>
    <dbReference type="NCBI Taxonomy" id="1798540"/>
    <lineage>
        <taxon>Bacteria</taxon>
        <taxon>Candidatus Kerfeldiibacteriota</taxon>
    </lineage>
</organism>
<dbReference type="Pfam" id="PF00535">
    <property type="entry name" value="Glycos_transf_2"/>
    <property type="match status" value="1"/>
</dbReference>
<reference evidence="3 4" key="1">
    <citation type="journal article" date="2016" name="Nat. Commun.">
        <title>Thousands of microbial genomes shed light on interconnected biogeochemical processes in an aquifer system.</title>
        <authorList>
            <person name="Anantharaman K."/>
            <person name="Brown C.T."/>
            <person name="Hug L.A."/>
            <person name="Sharon I."/>
            <person name="Castelle C.J."/>
            <person name="Probst A.J."/>
            <person name="Thomas B.C."/>
            <person name="Singh A."/>
            <person name="Wilkins M.J."/>
            <person name="Karaoz U."/>
            <person name="Brodie E.L."/>
            <person name="Williams K.H."/>
            <person name="Hubbard S.S."/>
            <person name="Banfield J.F."/>
        </authorList>
    </citation>
    <scope>NUCLEOTIDE SEQUENCE [LARGE SCALE GENOMIC DNA]</scope>
</reference>
<evidence type="ECO:0000313" key="4">
    <source>
        <dbReference type="Proteomes" id="UP000177165"/>
    </source>
</evidence>
<gene>
    <name evidence="3" type="ORF">A3B74_00020</name>
</gene>
<dbReference type="SUPFAM" id="SSF53448">
    <property type="entry name" value="Nucleotide-diphospho-sugar transferases"/>
    <property type="match status" value="1"/>
</dbReference>
<name>A0A1G2AQN8_9BACT</name>
<protein>
    <recommendedName>
        <fullName evidence="2">Glycosyltransferase 2-like domain-containing protein</fullName>
    </recommendedName>
</protein>
<dbReference type="InterPro" id="IPR001173">
    <property type="entry name" value="Glyco_trans_2-like"/>
</dbReference>